<name>A0ABP9VBC8_9DEIO</name>
<proteinExistence type="predicted"/>
<sequence length="154" mass="17168">MTDPAEYRAELLAEGDLLARHLAQVLPVTLHDQRRVALIGRSLSTNLVAALLPTIEQVSRRQGTPLHALLDPDERGRLVLETVNADGEITHRLPIDDLLERLLFVRGRLHPVVQTHLQDALSGDEHHATRALVGAFRSRPVLEGMQKLLQTLLK</sequence>
<evidence type="ECO:0000313" key="2">
    <source>
        <dbReference type="Proteomes" id="UP001458946"/>
    </source>
</evidence>
<dbReference type="Proteomes" id="UP001458946">
    <property type="component" value="Unassembled WGS sequence"/>
</dbReference>
<gene>
    <name evidence="1" type="ORF">Dxin01_02291</name>
</gene>
<dbReference type="RefSeq" id="WP_353542514.1">
    <property type="nucleotide sequence ID" value="NZ_BAABRN010000025.1"/>
</dbReference>
<accession>A0ABP9VBC8</accession>
<organism evidence="1 2">
    <name type="scientific">Deinococcus xinjiangensis</name>
    <dbReference type="NCBI Taxonomy" id="457454"/>
    <lineage>
        <taxon>Bacteria</taxon>
        <taxon>Thermotogati</taxon>
        <taxon>Deinococcota</taxon>
        <taxon>Deinococci</taxon>
        <taxon>Deinococcales</taxon>
        <taxon>Deinococcaceae</taxon>
        <taxon>Deinococcus</taxon>
    </lineage>
</organism>
<keyword evidence="2" id="KW-1185">Reference proteome</keyword>
<comment type="caution">
    <text evidence="1">The sequence shown here is derived from an EMBL/GenBank/DDBJ whole genome shotgun (WGS) entry which is preliminary data.</text>
</comment>
<reference evidence="1 2" key="1">
    <citation type="submission" date="2024-02" db="EMBL/GenBank/DDBJ databases">
        <title>Deinococcus xinjiangensis NBRC 107630.</title>
        <authorList>
            <person name="Ichikawa N."/>
            <person name="Katano-Makiyama Y."/>
            <person name="Hidaka K."/>
        </authorList>
    </citation>
    <scope>NUCLEOTIDE SEQUENCE [LARGE SCALE GENOMIC DNA]</scope>
    <source>
        <strain evidence="1 2">NBRC 107630</strain>
    </source>
</reference>
<dbReference type="EMBL" id="BAABRN010000025">
    <property type="protein sequence ID" value="GAA5502547.1"/>
    <property type="molecule type" value="Genomic_DNA"/>
</dbReference>
<protein>
    <submittedName>
        <fullName evidence="1">Uncharacterized protein</fullName>
    </submittedName>
</protein>
<evidence type="ECO:0000313" key="1">
    <source>
        <dbReference type="EMBL" id="GAA5502547.1"/>
    </source>
</evidence>